<dbReference type="PANTHER" id="PTHR24057:SF0">
    <property type="entry name" value="PROTEIN KINASE SHAGGY-RELATED"/>
    <property type="match status" value="1"/>
</dbReference>
<organism evidence="6 7">
    <name type="scientific">Albula goreensis</name>
    <dbReference type="NCBI Taxonomy" id="1534307"/>
    <lineage>
        <taxon>Eukaryota</taxon>
        <taxon>Metazoa</taxon>
        <taxon>Chordata</taxon>
        <taxon>Craniata</taxon>
        <taxon>Vertebrata</taxon>
        <taxon>Euteleostomi</taxon>
        <taxon>Actinopterygii</taxon>
        <taxon>Neopterygii</taxon>
        <taxon>Teleostei</taxon>
        <taxon>Albuliformes</taxon>
        <taxon>Albulidae</taxon>
        <taxon>Albula</taxon>
    </lineage>
</organism>
<dbReference type="GO" id="GO:0005634">
    <property type="term" value="C:nucleus"/>
    <property type="evidence" value="ECO:0007669"/>
    <property type="project" value="TreeGrafter"/>
</dbReference>
<keyword evidence="2" id="KW-0808">Transferase</keyword>
<dbReference type="GO" id="GO:0030154">
    <property type="term" value="P:cell differentiation"/>
    <property type="evidence" value="ECO:0007669"/>
    <property type="project" value="TreeGrafter"/>
</dbReference>
<sequence length="135" mass="15467">MFPGSTVKEELHLIFRLMGTPTEETWSGITANVEFQSYRFPLYRAQPLLNHVPRLDTEGMDLLSDLLLYEARLRISAEASLRHPFFSSLGDRIQTLQDNSSVFSLSDIRLEKDPGYRGTGFQQAARGKNRRQSIF</sequence>
<evidence type="ECO:0000256" key="3">
    <source>
        <dbReference type="ARBA" id="ARBA00022741"/>
    </source>
</evidence>
<dbReference type="InterPro" id="IPR050591">
    <property type="entry name" value="GSK-3"/>
</dbReference>
<dbReference type="GO" id="GO:0005737">
    <property type="term" value="C:cytoplasm"/>
    <property type="evidence" value="ECO:0007669"/>
    <property type="project" value="TreeGrafter"/>
</dbReference>
<gene>
    <name evidence="6" type="ORF">AGOR_G00133650</name>
</gene>
<keyword evidence="1" id="KW-0723">Serine/threonine-protein kinase</keyword>
<evidence type="ECO:0000256" key="4">
    <source>
        <dbReference type="ARBA" id="ARBA00022777"/>
    </source>
</evidence>
<accession>A0A8T3D859</accession>
<evidence type="ECO:0000313" key="6">
    <source>
        <dbReference type="EMBL" id="KAI1892466.1"/>
    </source>
</evidence>
<name>A0A8T3D859_9TELE</name>
<keyword evidence="4" id="KW-0418">Kinase</keyword>
<dbReference type="GO" id="GO:0007165">
    <property type="term" value="P:signal transduction"/>
    <property type="evidence" value="ECO:0007669"/>
    <property type="project" value="TreeGrafter"/>
</dbReference>
<keyword evidence="3" id="KW-0547">Nucleotide-binding</keyword>
<dbReference type="EMBL" id="JAERUA010000012">
    <property type="protein sequence ID" value="KAI1892466.1"/>
    <property type="molecule type" value="Genomic_DNA"/>
</dbReference>
<dbReference type="InterPro" id="IPR011009">
    <property type="entry name" value="Kinase-like_dom_sf"/>
</dbReference>
<dbReference type="Proteomes" id="UP000829720">
    <property type="component" value="Unassembled WGS sequence"/>
</dbReference>
<dbReference type="SUPFAM" id="SSF56112">
    <property type="entry name" value="Protein kinase-like (PK-like)"/>
    <property type="match status" value="1"/>
</dbReference>
<dbReference type="OrthoDB" id="1732493at2759"/>
<reference evidence="6" key="1">
    <citation type="submission" date="2021-01" db="EMBL/GenBank/DDBJ databases">
        <authorList>
            <person name="Zahm M."/>
            <person name="Roques C."/>
            <person name="Cabau C."/>
            <person name="Klopp C."/>
            <person name="Donnadieu C."/>
            <person name="Jouanno E."/>
            <person name="Lampietro C."/>
            <person name="Louis A."/>
            <person name="Herpin A."/>
            <person name="Echchiki A."/>
            <person name="Berthelot C."/>
            <person name="Parey E."/>
            <person name="Roest-Crollius H."/>
            <person name="Braasch I."/>
            <person name="Postlethwait J."/>
            <person name="Bobe J."/>
            <person name="Montfort J."/>
            <person name="Bouchez O."/>
            <person name="Begum T."/>
            <person name="Mejri S."/>
            <person name="Adams A."/>
            <person name="Chen W.-J."/>
            <person name="Guiguen Y."/>
        </authorList>
    </citation>
    <scope>NUCLEOTIDE SEQUENCE</scope>
    <source>
        <tissue evidence="6">Blood</tissue>
    </source>
</reference>
<keyword evidence="7" id="KW-1185">Reference proteome</keyword>
<keyword evidence="5" id="KW-0067">ATP-binding</keyword>
<protein>
    <submittedName>
        <fullName evidence="6">Uncharacterized protein</fullName>
    </submittedName>
</protein>
<evidence type="ECO:0000256" key="2">
    <source>
        <dbReference type="ARBA" id="ARBA00022679"/>
    </source>
</evidence>
<evidence type="ECO:0000256" key="1">
    <source>
        <dbReference type="ARBA" id="ARBA00022527"/>
    </source>
</evidence>
<dbReference type="AlphaFoldDB" id="A0A8T3D859"/>
<evidence type="ECO:0000313" key="7">
    <source>
        <dbReference type="Proteomes" id="UP000829720"/>
    </source>
</evidence>
<proteinExistence type="predicted"/>
<comment type="caution">
    <text evidence="6">The sequence shown here is derived from an EMBL/GenBank/DDBJ whole genome shotgun (WGS) entry which is preliminary data.</text>
</comment>
<dbReference type="Gene3D" id="1.10.510.10">
    <property type="entry name" value="Transferase(Phosphotransferase) domain 1"/>
    <property type="match status" value="1"/>
</dbReference>
<dbReference type="GO" id="GO:0005524">
    <property type="term" value="F:ATP binding"/>
    <property type="evidence" value="ECO:0007669"/>
    <property type="project" value="UniProtKB-KW"/>
</dbReference>
<evidence type="ECO:0000256" key="5">
    <source>
        <dbReference type="ARBA" id="ARBA00022840"/>
    </source>
</evidence>
<dbReference type="GO" id="GO:0004674">
    <property type="term" value="F:protein serine/threonine kinase activity"/>
    <property type="evidence" value="ECO:0007669"/>
    <property type="project" value="UniProtKB-KW"/>
</dbReference>
<dbReference type="PANTHER" id="PTHR24057">
    <property type="entry name" value="GLYCOGEN SYNTHASE KINASE-3 ALPHA"/>
    <property type="match status" value="1"/>
</dbReference>